<gene>
    <name evidence="9" type="ORF">I4I82_05185</name>
</gene>
<keyword evidence="10" id="KW-1185">Reference proteome</keyword>
<keyword evidence="4" id="KW-0007">Acetylation</keyword>
<evidence type="ECO:0000259" key="7">
    <source>
        <dbReference type="Pfam" id="PF13193"/>
    </source>
</evidence>
<dbReference type="PANTHER" id="PTHR24095">
    <property type="entry name" value="ACETYL-COENZYME A SYNTHETASE"/>
    <property type="match status" value="1"/>
</dbReference>
<keyword evidence="2" id="KW-0547">Nucleotide-binding</keyword>
<keyword evidence="3" id="KW-0067">ATP-binding</keyword>
<evidence type="ECO:0000259" key="6">
    <source>
        <dbReference type="Pfam" id="PF00501"/>
    </source>
</evidence>
<feature type="domain" description="AMP-binding enzyme C-terminal" evidence="7">
    <location>
        <begin position="540"/>
        <end position="616"/>
    </location>
</feature>
<evidence type="ECO:0000256" key="2">
    <source>
        <dbReference type="ARBA" id="ARBA00022741"/>
    </source>
</evidence>
<dbReference type="Pfam" id="PF00501">
    <property type="entry name" value="AMP-binding"/>
    <property type="match status" value="1"/>
</dbReference>
<comment type="caution">
    <text evidence="9">The sequence shown here is derived from an EMBL/GenBank/DDBJ whole genome shotgun (WGS) entry which is preliminary data.</text>
</comment>
<evidence type="ECO:0000259" key="8">
    <source>
        <dbReference type="Pfam" id="PF16177"/>
    </source>
</evidence>
<accession>A0ABS6U4B3</accession>
<protein>
    <submittedName>
        <fullName evidence="9">AMP-binding protein</fullName>
    </submittedName>
</protein>
<evidence type="ECO:0000313" key="9">
    <source>
        <dbReference type="EMBL" id="MBW0127071.1"/>
    </source>
</evidence>
<proteinExistence type="predicted"/>
<dbReference type="EMBL" id="JADQDF010000001">
    <property type="protein sequence ID" value="MBW0127071.1"/>
    <property type="molecule type" value="Genomic_DNA"/>
</dbReference>
<feature type="transmembrane region" description="Helical" evidence="5">
    <location>
        <begin position="157"/>
        <end position="177"/>
    </location>
</feature>
<evidence type="ECO:0000256" key="1">
    <source>
        <dbReference type="ARBA" id="ARBA00022598"/>
    </source>
</evidence>
<keyword evidence="5" id="KW-0812">Transmembrane</keyword>
<dbReference type="Pfam" id="PF13193">
    <property type="entry name" value="AMP-binding_C"/>
    <property type="match status" value="1"/>
</dbReference>
<dbReference type="InterPro" id="IPR000873">
    <property type="entry name" value="AMP-dep_synth/lig_dom"/>
</dbReference>
<dbReference type="RefSeq" id="WP_218595348.1">
    <property type="nucleotide sequence ID" value="NZ_JADQDE010000119.1"/>
</dbReference>
<dbReference type="Pfam" id="PF16177">
    <property type="entry name" value="ACAS_N"/>
    <property type="match status" value="1"/>
</dbReference>
<reference evidence="9 10" key="1">
    <citation type="submission" date="2020-11" db="EMBL/GenBank/DDBJ databases">
        <title>Pseudonocardia abyssalis sp. nov. and Pseudonocardia oceani sp. nov., description and phylogenomic analysis of two novel actinomycetes isolated from the deep Southern Ocean.</title>
        <authorList>
            <person name="Parra J."/>
        </authorList>
    </citation>
    <scope>NUCLEOTIDE SEQUENCE [LARGE SCALE GENOMIC DNA]</scope>
    <source>
        <strain evidence="10">KRD185</strain>
    </source>
</reference>
<feature type="domain" description="AMP-dependent synthetase/ligase" evidence="6">
    <location>
        <begin position="95"/>
        <end position="487"/>
    </location>
</feature>
<organism evidence="9 10">
    <name type="scientific">Pseudonocardia oceani</name>
    <dbReference type="NCBI Taxonomy" id="2792013"/>
    <lineage>
        <taxon>Bacteria</taxon>
        <taxon>Bacillati</taxon>
        <taxon>Actinomycetota</taxon>
        <taxon>Actinomycetes</taxon>
        <taxon>Pseudonocardiales</taxon>
        <taxon>Pseudonocardiaceae</taxon>
        <taxon>Pseudonocardia</taxon>
    </lineage>
</organism>
<name>A0ABS6U4B3_9PSEU</name>
<dbReference type="InterPro" id="IPR032387">
    <property type="entry name" value="ACAS_N"/>
</dbReference>
<dbReference type="PANTHER" id="PTHR24095:SF14">
    <property type="entry name" value="ACETYL-COENZYME A SYNTHETASE 1"/>
    <property type="match status" value="1"/>
</dbReference>
<evidence type="ECO:0000256" key="5">
    <source>
        <dbReference type="SAM" id="Phobius"/>
    </source>
</evidence>
<evidence type="ECO:0000256" key="3">
    <source>
        <dbReference type="ARBA" id="ARBA00022840"/>
    </source>
</evidence>
<dbReference type="PROSITE" id="PS00455">
    <property type="entry name" value="AMP_BINDING"/>
    <property type="match status" value="1"/>
</dbReference>
<evidence type="ECO:0000313" key="10">
    <source>
        <dbReference type="Proteomes" id="UP000694300"/>
    </source>
</evidence>
<dbReference type="Proteomes" id="UP000694300">
    <property type="component" value="Unassembled WGS sequence"/>
</dbReference>
<evidence type="ECO:0000256" key="4">
    <source>
        <dbReference type="ARBA" id="ARBA00022990"/>
    </source>
</evidence>
<keyword evidence="1" id="KW-0436">Ligase</keyword>
<dbReference type="InterPro" id="IPR020845">
    <property type="entry name" value="AMP-binding_CS"/>
</dbReference>
<sequence length="660" mass="69756">MNDVESPEAYVWQPGPDYLGDSPMARVVRRMGARTPEDLYEISIAEPERYWSATMAELDIRWSVPYREFVDLSNGPEWPRWFVGGRMNIVDSALTKWADTRADADALVCNDEVGRSRTVAFGVLADMVGAAAASFRARGVVPGERVAIFAPMCVETAVAYLGALAVGAVVVPLFSGYGSGPVRTRLRDSEASVLVTADGFHRRGRLVPMKDIADVAVAGAPTVGTVVVIGHAGVETTGQQVAGRDVGWDRFMADGAGGDASILPMDPNDPALIIYTSGTTGRPKGTVHYHAGVGLKMAADLTQLTDLDVGCVSIHWSDFGWIVGPGLLLANLIAGATSVVFSGAPDHPGPEQVWRLVEESRATHLWLPPTLVRRLRSTTASVLPDFDLSSLKVLCSTGEAWDAETYRWYSSAVGGDRLPISNYAGGTEIAGGILGCVLSRPIRAGSFNTAVPGMAAAVVDEDGNPVTGRVGELAVAKPFVGMTQGFWGAPERYIETYWSQIPGLWVHGDWAERDADGYWYIRGRSDDTIKVSGKRIGPGEIESAATAHPGVVEAAAVGVPDPSRGSAVVLFVVPDGGAATVSGDAVGESLRAVLEPSSVPVAVHVVPDLPHTRTGKLMRRVVRAVYLGLDPGDLSGLEDPGTIERIALAVAADARAGASR</sequence>
<dbReference type="InterPro" id="IPR025110">
    <property type="entry name" value="AMP-bd_C"/>
</dbReference>
<keyword evidence="5" id="KW-1133">Transmembrane helix</keyword>
<feature type="domain" description="Acetyl-coenzyme A synthetase N-terminal" evidence="8">
    <location>
        <begin position="37"/>
        <end position="90"/>
    </location>
</feature>
<keyword evidence="5" id="KW-0472">Membrane</keyword>